<accession>A0ABX1MP60</accession>
<dbReference type="EMBL" id="WTVR01000001">
    <property type="protein sequence ID" value="NMF86937.1"/>
    <property type="molecule type" value="Genomic_DNA"/>
</dbReference>
<comment type="caution">
    <text evidence="3">The sequence shown here is derived from an EMBL/GenBank/DDBJ whole genome shotgun (WGS) entry which is preliminary data.</text>
</comment>
<name>A0ABX1MP60_9RHOO</name>
<dbReference type="RefSeq" id="WP_169204426.1">
    <property type="nucleotide sequence ID" value="NZ_CP059560.1"/>
</dbReference>
<evidence type="ECO:0000256" key="1">
    <source>
        <dbReference type="ARBA" id="ARBA00023172"/>
    </source>
</evidence>
<dbReference type="Gene3D" id="1.10.443.10">
    <property type="entry name" value="Intergrase catalytic core"/>
    <property type="match status" value="1"/>
</dbReference>
<dbReference type="CDD" id="cd00093">
    <property type="entry name" value="HTH_XRE"/>
    <property type="match status" value="1"/>
</dbReference>
<proteinExistence type="predicted"/>
<dbReference type="InterPro" id="IPR013762">
    <property type="entry name" value="Integrase-like_cat_sf"/>
</dbReference>
<evidence type="ECO:0000313" key="4">
    <source>
        <dbReference type="Proteomes" id="UP000652074"/>
    </source>
</evidence>
<evidence type="ECO:0000259" key="2">
    <source>
        <dbReference type="PROSITE" id="PS51898"/>
    </source>
</evidence>
<dbReference type="Proteomes" id="UP000652074">
    <property type="component" value="Unassembled WGS sequence"/>
</dbReference>
<dbReference type="InterPro" id="IPR001387">
    <property type="entry name" value="Cro/C1-type_HTH"/>
</dbReference>
<keyword evidence="1" id="KW-0233">DNA recombination</keyword>
<organism evidence="3 4">
    <name type="scientific">Aromatoleum petrolei</name>
    <dbReference type="NCBI Taxonomy" id="76116"/>
    <lineage>
        <taxon>Bacteria</taxon>
        <taxon>Pseudomonadati</taxon>
        <taxon>Pseudomonadota</taxon>
        <taxon>Betaproteobacteria</taxon>
        <taxon>Rhodocyclales</taxon>
        <taxon>Rhodocyclaceae</taxon>
        <taxon>Aromatoleum</taxon>
    </lineage>
</organism>
<feature type="domain" description="Tyr recombinase" evidence="2">
    <location>
        <begin position="464"/>
        <end position="668"/>
    </location>
</feature>
<sequence length="675" mass="76036">MKGHYLSFNELREERYSHVTGHNVAQVTLCSFVFAGSSLLEHAMAYPYSELIQQLQQHFGISPAEPPDTPSAIQQYRNHLSALNGFLAVCGKTVEGNVGAELGSHFDTRLREYVETAQLAPRTKRDRITQLKAIQRIYQKRTARTSAPRTTRSTSLSIALREAIALTGHAPKTLAREIGISPATVRRWLNGAGINRRGVPSLHRLEKALGLARDTLVSLAEREAELADGIGADLQALSKGHLPVVVPSFRRRLADREPHGLTLAESDLNDDFLREWHDLFQYKTGGTLNIQRTMKGTWRLIPANTATRTTHLARRRNMVCPSAEMFMDRLRTFFGVLFRLPAREGGFHWSEPPSQTLAWLAHPDALTLYLDWLTDRSDGIRHSGQRVFSQFVASLLRPETGYLWQQAARFREQLPREMRPADDDAWRAMCERSHTYLRQFIRGAKGVSRAPDEPIANLLALPNPLKPVLNAIELIDATAAACPPGSISEARHKRNALLLAMLLSNPLRRRSIASLTWEPNGHGSLRGSAASGWRIVLAPHQLKNGDSNRGRNYDVKVADWLNSRLSEYLEEYRDTLLNGGRSRYLFIGDETEKLWEGLGTTVRNITRRYIPGSPGFGPHALRHLVATDWLRRFPGDFLTVAELLNDRLETVLASYAHLKRDDSFSRYEAHIATMI</sequence>
<keyword evidence="4" id="KW-1185">Reference proteome</keyword>
<reference evidence="3 4" key="1">
    <citation type="submission" date="2019-12" db="EMBL/GenBank/DDBJ databases">
        <title>Comparative genomics gives insights into the taxonomy of the Azoarcus-Aromatoleum group and reveals separate origins of nif in the plant-associated Azoarcus and non-plant-associated Aromatoleum sub-groups.</title>
        <authorList>
            <person name="Lafos M."/>
            <person name="Maluk M."/>
            <person name="Batista M."/>
            <person name="Junghare M."/>
            <person name="Carmona M."/>
            <person name="Faoro H."/>
            <person name="Cruz L.M."/>
            <person name="Battistoni F."/>
            <person name="De Souza E."/>
            <person name="Pedrosa F."/>
            <person name="Chen W.-M."/>
            <person name="Poole P.S."/>
            <person name="Dixon R.A."/>
            <person name="James E.K."/>
        </authorList>
    </citation>
    <scope>NUCLEOTIDE SEQUENCE [LARGE SCALE GENOMIC DNA]</scope>
    <source>
        <strain evidence="3 4">ToN1</strain>
    </source>
</reference>
<dbReference type="InterPro" id="IPR002104">
    <property type="entry name" value="Integrase_catalytic"/>
</dbReference>
<dbReference type="CDD" id="cd00397">
    <property type="entry name" value="DNA_BRE_C"/>
    <property type="match status" value="1"/>
</dbReference>
<protein>
    <recommendedName>
        <fullName evidence="2">Tyr recombinase domain-containing protein</fullName>
    </recommendedName>
</protein>
<gene>
    <name evidence="3" type="ORF">GPA26_00435</name>
</gene>
<dbReference type="InterPro" id="IPR011010">
    <property type="entry name" value="DNA_brk_join_enz"/>
</dbReference>
<evidence type="ECO:0000313" key="3">
    <source>
        <dbReference type="EMBL" id="NMF86937.1"/>
    </source>
</evidence>
<dbReference type="SUPFAM" id="SSF56349">
    <property type="entry name" value="DNA breaking-rejoining enzymes"/>
    <property type="match status" value="1"/>
</dbReference>
<dbReference type="PROSITE" id="PS51898">
    <property type="entry name" value="TYR_RECOMBINASE"/>
    <property type="match status" value="1"/>
</dbReference>